<keyword evidence="1" id="KW-0732">Signal</keyword>
<organism evidence="2 3">
    <name type="scientific">Thioalkalivibrio sulfidiphilus (strain HL-EbGR7)</name>
    <dbReference type="NCBI Taxonomy" id="396588"/>
    <lineage>
        <taxon>Bacteria</taxon>
        <taxon>Pseudomonadati</taxon>
        <taxon>Pseudomonadota</taxon>
        <taxon>Gammaproteobacteria</taxon>
        <taxon>Chromatiales</taxon>
        <taxon>Ectothiorhodospiraceae</taxon>
        <taxon>Thioalkalivibrio</taxon>
    </lineage>
</organism>
<sequence precursor="true">MPSQNIAILTLSIAAAAALSPHRFVTAAGAVASAGGNALGVTRSEADTGDMTPVDVLGTTRVTAGAAITAGAAVQVGSDGKAITLAAGEKVGRALEAAGADGDLIEIVLIPN</sequence>
<dbReference type="STRING" id="396588.Tgr7_0400"/>
<dbReference type="Pfam" id="PF09956">
    <property type="entry name" value="Phage_cement_2"/>
    <property type="match status" value="1"/>
</dbReference>
<dbReference type="Proteomes" id="UP000002383">
    <property type="component" value="Chromosome"/>
</dbReference>
<feature type="signal peptide" evidence="1">
    <location>
        <begin position="1"/>
        <end position="27"/>
    </location>
</feature>
<reference evidence="2 3" key="1">
    <citation type="journal article" date="2011" name="Stand. Genomic Sci.">
        <title>Complete genome sequence of 'Thioalkalivibrio sulfidophilus' HL-EbGr7.</title>
        <authorList>
            <person name="Muyzer G."/>
            <person name="Sorokin D.Y."/>
            <person name="Mavromatis K."/>
            <person name="Lapidus A."/>
            <person name="Clum A."/>
            <person name="Ivanova N."/>
            <person name="Pati A."/>
            <person name="d'Haeseleer P."/>
            <person name="Woyke T."/>
            <person name="Kyrpides N.C."/>
        </authorList>
    </citation>
    <scope>NUCLEOTIDE SEQUENCE [LARGE SCALE GENOMIC DNA]</scope>
    <source>
        <strain evidence="2 3">HL-EbGR7</strain>
    </source>
</reference>
<evidence type="ECO:0000313" key="2">
    <source>
        <dbReference type="EMBL" id="ACL71498.1"/>
    </source>
</evidence>
<accession>B8GUY7</accession>
<dbReference type="RefSeq" id="WP_012636987.1">
    <property type="nucleotide sequence ID" value="NC_011901.1"/>
</dbReference>
<proteinExistence type="predicted"/>
<keyword evidence="3" id="KW-1185">Reference proteome</keyword>
<evidence type="ECO:0000313" key="3">
    <source>
        <dbReference type="Proteomes" id="UP000002383"/>
    </source>
</evidence>
<gene>
    <name evidence="2" type="ordered locus">Tgr7_0400</name>
</gene>
<feature type="chain" id="PRO_5002870534" evidence="1">
    <location>
        <begin position="28"/>
        <end position="112"/>
    </location>
</feature>
<dbReference type="HOGENOM" id="CLU_163896_0_0_6"/>
<dbReference type="AlphaFoldDB" id="B8GUY7"/>
<dbReference type="InterPro" id="IPR011231">
    <property type="entry name" value="Phage_VT1-Sakai_H0018"/>
</dbReference>
<evidence type="ECO:0000256" key="1">
    <source>
        <dbReference type="SAM" id="SignalP"/>
    </source>
</evidence>
<dbReference type="eggNOG" id="ENOG5032QVR">
    <property type="taxonomic scope" value="Bacteria"/>
</dbReference>
<name>B8GUY7_THISH</name>
<dbReference type="KEGG" id="tgr:Tgr7_0400"/>
<dbReference type="EMBL" id="CP001339">
    <property type="protein sequence ID" value="ACL71498.1"/>
    <property type="molecule type" value="Genomic_DNA"/>
</dbReference>
<protein>
    <submittedName>
        <fullName evidence="2">Phage-related putative exported protein</fullName>
    </submittedName>
</protein>